<evidence type="ECO:0000313" key="2">
    <source>
        <dbReference type="EMBL" id="QHS91970.1"/>
    </source>
</evidence>
<reference evidence="2" key="1">
    <citation type="journal article" date="2020" name="Nature">
        <title>Giant virus diversity and host interactions through global metagenomics.</title>
        <authorList>
            <person name="Schulz F."/>
            <person name="Roux S."/>
            <person name="Paez-Espino D."/>
            <person name="Jungbluth S."/>
            <person name="Walsh D.A."/>
            <person name="Denef V.J."/>
            <person name="McMahon K.D."/>
            <person name="Konstantinidis K.T."/>
            <person name="Eloe-Fadrosh E.A."/>
            <person name="Kyrpides N.C."/>
            <person name="Woyke T."/>
        </authorList>
    </citation>
    <scope>NUCLEOTIDE SEQUENCE</scope>
    <source>
        <strain evidence="2">GVMAG-M-3300013285-6</strain>
    </source>
</reference>
<proteinExistence type="predicted"/>
<keyword evidence="1" id="KW-0812">Transmembrane</keyword>
<feature type="transmembrane region" description="Helical" evidence="1">
    <location>
        <begin position="28"/>
        <end position="45"/>
    </location>
</feature>
<dbReference type="EMBL" id="MN739166">
    <property type="protein sequence ID" value="QHS91970.1"/>
    <property type="molecule type" value="Genomic_DNA"/>
</dbReference>
<dbReference type="AlphaFoldDB" id="A0A6C0BIT3"/>
<accession>A0A6C0BIT3</accession>
<protein>
    <submittedName>
        <fullName evidence="2">Uncharacterized protein</fullName>
    </submittedName>
</protein>
<name>A0A6C0BIT3_9ZZZZ</name>
<keyword evidence="1" id="KW-1133">Transmembrane helix</keyword>
<feature type="transmembrane region" description="Helical" evidence="1">
    <location>
        <begin position="65"/>
        <end position="85"/>
    </location>
</feature>
<feature type="transmembrane region" description="Helical" evidence="1">
    <location>
        <begin position="6"/>
        <end position="23"/>
    </location>
</feature>
<organism evidence="2">
    <name type="scientific">viral metagenome</name>
    <dbReference type="NCBI Taxonomy" id="1070528"/>
    <lineage>
        <taxon>unclassified sequences</taxon>
        <taxon>metagenomes</taxon>
        <taxon>organismal metagenomes</taxon>
    </lineage>
</organism>
<sequence length="107" mass="11977">MELYIPSLLILFAALVVIAGLLPKLSPFFIATAALILLVYTGYTHDVMFSDEYTHSTWNSVSASATPLMLTVTILFMIGWLLNLFTGYKDNFFTVPQAPSTTAFYRR</sequence>
<keyword evidence="1" id="KW-0472">Membrane</keyword>
<evidence type="ECO:0000256" key="1">
    <source>
        <dbReference type="SAM" id="Phobius"/>
    </source>
</evidence>